<dbReference type="AlphaFoldDB" id="A0A172XZR2"/>
<dbReference type="GO" id="GO:0005524">
    <property type="term" value="F:ATP binding"/>
    <property type="evidence" value="ECO:0007669"/>
    <property type="project" value="UniProtKB-UniRule"/>
</dbReference>
<dbReference type="PANTHER" id="PTHR43585:SF2">
    <property type="entry name" value="ATP-GRASP ENZYME FSQD"/>
    <property type="match status" value="1"/>
</dbReference>
<dbReference type="GO" id="GO:0046872">
    <property type="term" value="F:metal ion binding"/>
    <property type="evidence" value="ECO:0007669"/>
    <property type="project" value="InterPro"/>
</dbReference>
<dbReference type="STRING" id="1685010.A0O34_18430"/>
<keyword evidence="7" id="KW-1185">Reference proteome</keyword>
<dbReference type="RefSeq" id="WP_066758006.1">
    <property type="nucleotide sequence ID" value="NZ_CP015199.1"/>
</dbReference>
<dbReference type="Gene3D" id="3.30.1490.20">
    <property type="entry name" value="ATP-grasp fold, A domain"/>
    <property type="match status" value="1"/>
</dbReference>
<protein>
    <submittedName>
        <fullName evidence="6">ATPase</fullName>
    </submittedName>
</protein>
<organism evidence="6 7">
    <name type="scientific">Chryseobacterium glaciei</name>
    <dbReference type="NCBI Taxonomy" id="1685010"/>
    <lineage>
        <taxon>Bacteria</taxon>
        <taxon>Pseudomonadati</taxon>
        <taxon>Bacteroidota</taxon>
        <taxon>Flavobacteriia</taxon>
        <taxon>Flavobacteriales</taxon>
        <taxon>Weeksellaceae</taxon>
        <taxon>Chryseobacterium group</taxon>
        <taxon>Chryseobacterium</taxon>
    </lineage>
</organism>
<dbReference type="InterPro" id="IPR013815">
    <property type="entry name" value="ATP_grasp_subdomain_1"/>
</dbReference>
<accession>A0A172XZR2</accession>
<evidence type="ECO:0000313" key="6">
    <source>
        <dbReference type="EMBL" id="ANF52370.1"/>
    </source>
</evidence>
<name>A0A172XZR2_9FLAO</name>
<proteinExistence type="predicted"/>
<dbReference type="GO" id="GO:0016874">
    <property type="term" value="F:ligase activity"/>
    <property type="evidence" value="ECO:0007669"/>
    <property type="project" value="UniProtKB-KW"/>
</dbReference>
<dbReference type="InterPro" id="IPR052032">
    <property type="entry name" value="ATP-dep_AA_Ligase"/>
</dbReference>
<evidence type="ECO:0000256" key="3">
    <source>
        <dbReference type="ARBA" id="ARBA00022840"/>
    </source>
</evidence>
<gene>
    <name evidence="6" type="ORF">A0O34_18430</name>
</gene>
<evidence type="ECO:0000256" key="2">
    <source>
        <dbReference type="ARBA" id="ARBA00022741"/>
    </source>
</evidence>
<dbReference type="PANTHER" id="PTHR43585">
    <property type="entry name" value="FUMIPYRROLE BIOSYNTHESIS PROTEIN C"/>
    <property type="match status" value="1"/>
</dbReference>
<dbReference type="InterPro" id="IPR011761">
    <property type="entry name" value="ATP-grasp"/>
</dbReference>
<keyword evidence="1" id="KW-0436">Ligase</keyword>
<keyword evidence="2 4" id="KW-0547">Nucleotide-binding</keyword>
<reference evidence="6 7" key="1">
    <citation type="submission" date="2016-04" db="EMBL/GenBank/DDBJ databases">
        <title>Complete Genome Sequence of Chryseobacterium sp. IHBB 10212.</title>
        <authorList>
            <person name="Pal M."/>
            <person name="Swarnkar M.K."/>
            <person name="Kaushal K."/>
            <person name="Chhibber S."/>
            <person name="Singh A.K."/>
            <person name="Gulati A."/>
        </authorList>
    </citation>
    <scope>NUCLEOTIDE SEQUENCE [LARGE SCALE GENOMIC DNA]</scope>
    <source>
        <strain evidence="6 7">IHBB 10212</strain>
    </source>
</reference>
<evidence type="ECO:0000256" key="1">
    <source>
        <dbReference type="ARBA" id="ARBA00022598"/>
    </source>
</evidence>
<evidence type="ECO:0000256" key="4">
    <source>
        <dbReference type="PROSITE-ProRule" id="PRU00409"/>
    </source>
</evidence>
<dbReference type="EMBL" id="CP015199">
    <property type="protein sequence ID" value="ANF52370.1"/>
    <property type="molecule type" value="Genomic_DNA"/>
</dbReference>
<evidence type="ECO:0000259" key="5">
    <source>
        <dbReference type="PROSITE" id="PS50975"/>
    </source>
</evidence>
<evidence type="ECO:0000313" key="7">
    <source>
        <dbReference type="Proteomes" id="UP000077824"/>
    </source>
</evidence>
<dbReference type="SUPFAM" id="SSF56059">
    <property type="entry name" value="Glutathione synthetase ATP-binding domain-like"/>
    <property type="match status" value="1"/>
</dbReference>
<sequence>MEEKTIVCISCYYKGYDFMEEMKKLGNKIILVTSENLKEKNWPWEAIDEVFYMPELKPSVWNLDHLVQGFSHLMQTRKVDAVIALDDYDVEKAALIRETFRIPGMGQTTHRYFRDKLAMRQKAKDSGINVPEFTSVFNNDEVNRFVDKVPGPWVLKPRSEASASGIKKITNREQLWEALNELGEERHLFLLESFKPGDVYHVDSLTFNKDIVFTSASKYLAPPMEVSHEGGVFRTKTLGRYSDEFKALDDVNAKVLSSFGLIYGATHTEFIRSKDDGKYYFLETSSRVGGAHIPDLVEASSNINIWREWAKIEDALLKGKKYEVSKPTGYYSGLIIALIKDREPDYNEFECEEVVKFLPIDYHVGIVYKSNDATIVQERLDRAAEKIHAELLNILPPKSKPSS</sequence>
<dbReference type="KEGG" id="chh:A0O34_18430"/>
<dbReference type="OrthoDB" id="1195727at2"/>
<keyword evidence="3 4" id="KW-0067">ATP-binding</keyword>
<dbReference type="Gene3D" id="3.40.50.20">
    <property type="match status" value="1"/>
</dbReference>
<dbReference type="Gene3D" id="3.30.470.20">
    <property type="entry name" value="ATP-grasp fold, B domain"/>
    <property type="match status" value="1"/>
</dbReference>
<dbReference type="Proteomes" id="UP000077824">
    <property type="component" value="Chromosome"/>
</dbReference>
<feature type="domain" description="ATP-grasp" evidence="5">
    <location>
        <begin position="120"/>
        <end position="314"/>
    </location>
</feature>
<dbReference type="PROSITE" id="PS50975">
    <property type="entry name" value="ATP_GRASP"/>
    <property type="match status" value="1"/>
</dbReference>